<dbReference type="PANTHER" id="PTHR12313">
    <property type="entry name" value="E3 UBIQUITIN-PROTEIN LIGASE RNF5-RELATED"/>
    <property type="match status" value="1"/>
</dbReference>
<evidence type="ECO:0000256" key="9">
    <source>
        <dbReference type="ARBA" id="ARBA00023136"/>
    </source>
</evidence>
<dbReference type="Gene3D" id="3.30.40.10">
    <property type="entry name" value="Zinc/RING finger domain, C3HC4 (zinc finger)"/>
    <property type="match status" value="1"/>
</dbReference>
<comment type="function">
    <text evidence="11">E3 ubiquitin-protein ligase.</text>
</comment>
<gene>
    <name evidence="14" type="ORF">M6B38_149875</name>
</gene>
<dbReference type="GO" id="GO:0008270">
    <property type="term" value="F:zinc ion binding"/>
    <property type="evidence" value="ECO:0007669"/>
    <property type="project" value="UniProtKB-KW"/>
</dbReference>
<name>A0AAX6F7C1_IRIPA</name>
<evidence type="ECO:0000259" key="13">
    <source>
        <dbReference type="PROSITE" id="PS50089"/>
    </source>
</evidence>
<dbReference type="InterPro" id="IPR001841">
    <property type="entry name" value="Znf_RING"/>
</dbReference>
<dbReference type="GO" id="GO:0061630">
    <property type="term" value="F:ubiquitin protein ligase activity"/>
    <property type="evidence" value="ECO:0007669"/>
    <property type="project" value="UniProtKB-UniRule"/>
</dbReference>
<keyword evidence="7 11" id="KW-0833">Ubl conjugation pathway</keyword>
<evidence type="ECO:0000313" key="14">
    <source>
        <dbReference type="EMBL" id="KAJ6812322.1"/>
    </source>
</evidence>
<evidence type="ECO:0000256" key="3">
    <source>
        <dbReference type="ARBA" id="ARBA00004906"/>
    </source>
</evidence>
<comment type="catalytic activity">
    <reaction evidence="1 11">
        <text>S-ubiquitinyl-[E2 ubiquitin-conjugating enzyme]-L-cysteine + [acceptor protein]-L-lysine = [E2 ubiquitin-conjugating enzyme]-L-cysteine + N(6)-ubiquitinyl-[acceptor protein]-L-lysine.</text>
        <dbReference type="EC" id="2.3.2.27"/>
    </reaction>
</comment>
<protein>
    <recommendedName>
        <fullName evidence="11">E3 ubiquitin-protein ligase RMA</fullName>
        <ecNumber evidence="11">2.3.2.27</ecNumber>
    </recommendedName>
    <alternativeName>
        <fullName evidence="11">Protein RING membrane-anchor</fullName>
    </alternativeName>
    <alternativeName>
        <fullName evidence="11">RING-type E3 ubiquitin transferase RMA</fullName>
    </alternativeName>
</protein>
<dbReference type="InterPro" id="IPR045103">
    <property type="entry name" value="RNF5/RNF185-like"/>
</dbReference>
<reference evidence="14" key="1">
    <citation type="journal article" date="2023" name="GigaByte">
        <title>Genome assembly of the bearded iris, Iris pallida Lam.</title>
        <authorList>
            <person name="Bruccoleri R.E."/>
            <person name="Oakeley E.J."/>
            <person name="Faust A.M.E."/>
            <person name="Altorfer M."/>
            <person name="Dessus-Babus S."/>
            <person name="Burckhardt D."/>
            <person name="Oertli M."/>
            <person name="Naumann U."/>
            <person name="Petersen F."/>
            <person name="Wong J."/>
        </authorList>
    </citation>
    <scope>NUCLEOTIDE SEQUENCE</scope>
    <source>
        <strain evidence="14">GSM-AAB239-AS_SAM_17_03QT</strain>
    </source>
</reference>
<keyword evidence="4 11" id="KW-0808">Transferase</keyword>
<dbReference type="Proteomes" id="UP001140949">
    <property type="component" value="Unassembled WGS sequence"/>
</dbReference>
<evidence type="ECO:0000256" key="2">
    <source>
        <dbReference type="ARBA" id="ARBA00004308"/>
    </source>
</evidence>
<proteinExistence type="predicted"/>
<keyword evidence="6 10" id="KW-0863">Zinc-finger</keyword>
<dbReference type="Pfam" id="PF00097">
    <property type="entry name" value="zf-C3HC4"/>
    <property type="match status" value="1"/>
</dbReference>
<dbReference type="InterPro" id="IPR017907">
    <property type="entry name" value="Znf_RING_CS"/>
</dbReference>
<dbReference type="AlphaFoldDB" id="A0AAX6F7C1"/>
<dbReference type="EMBL" id="JANAVB010031216">
    <property type="protein sequence ID" value="KAJ6812322.1"/>
    <property type="molecule type" value="Genomic_DNA"/>
</dbReference>
<dbReference type="PROSITE" id="PS00518">
    <property type="entry name" value="ZF_RING_1"/>
    <property type="match status" value="1"/>
</dbReference>
<keyword evidence="9" id="KW-0472">Membrane</keyword>
<dbReference type="EC" id="2.3.2.27" evidence="11"/>
<comment type="pathway">
    <text evidence="3 11">Protein modification; protein ubiquitination.</text>
</comment>
<evidence type="ECO:0000256" key="7">
    <source>
        <dbReference type="ARBA" id="ARBA00022786"/>
    </source>
</evidence>
<evidence type="ECO:0000256" key="12">
    <source>
        <dbReference type="SAM" id="MobiDB-lite"/>
    </source>
</evidence>
<accession>A0AAX6F7C1</accession>
<comment type="caution">
    <text evidence="14">The sequence shown here is derived from an EMBL/GenBank/DDBJ whole genome shotgun (WGS) entry which is preliminary data.</text>
</comment>
<evidence type="ECO:0000256" key="6">
    <source>
        <dbReference type="ARBA" id="ARBA00022771"/>
    </source>
</evidence>
<keyword evidence="15" id="KW-1185">Reference proteome</keyword>
<feature type="compositionally biased region" description="Low complexity" evidence="12">
    <location>
        <begin position="24"/>
        <end position="35"/>
    </location>
</feature>
<feature type="domain" description="RING-type" evidence="13">
    <location>
        <begin position="46"/>
        <end position="88"/>
    </location>
</feature>
<dbReference type="PROSITE" id="PS50089">
    <property type="entry name" value="ZF_RING_2"/>
    <property type="match status" value="1"/>
</dbReference>
<sequence>MDMACSYETVETCFSDQETSEKLGPSGPAAAAADDQPPPRSACFDCSICLDFPVDPAVTLCGHLYCWPCIYKWMQSPAASPRRCPVCKAPLSEDALIPLYGRGGGGLATGPKGSRKNRHLDVPKRPNVHRDVIASIRSPSDDDGYIDVQGHPAPRWGASVFGSTAGGVLGGLAVAMDPLAARSGHLARPYRFERRGSSPRERRREVLVEESLHQIWLFLSCAAVLCLLFF</sequence>
<dbReference type="GO" id="GO:0006511">
    <property type="term" value="P:ubiquitin-dependent protein catabolic process"/>
    <property type="evidence" value="ECO:0007669"/>
    <property type="project" value="UniProtKB-UniRule"/>
</dbReference>
<reference evidence="14" key="2">
    <citation type="submission" date="2023-04" db="EMBL/GenBank/DDBJ databases">
        <authorList>
            <person name="Bruccoleri R.E."/>
            <person name="Oakeley E.J."/>
            <person name="Faust A.-M."/>
            <person name="Dessus-Babus S."/>
            <person name="Altorfer M."/>
            <person name="Burckhardt D."/>
            <person name="Oertli M."/>
            <person name="Naumann U."/>
            <person name="Petersen F."/>
            <person name="Wong J."/>
        </authorList>
    </citation>
    <scope>NUCLEOTIDE SEQUENCE</scope>
    <source>
        <strain evidence="14">GSM-AAB239-AS_SAM_17_03QT</strain>
        <tissue evidence="14">Leaf</tissue>
    </source>
</reference>
<feature type="region of interest" description="Disordered" evidence="12">
    <location>
        <begin position="16"/>
        <end position="38"/>
    </location>
</feature>
<organism evidence="14 15">
    <name type="scientific">Iris pallida</name>
    <name type="common">Sweet iris</name>
    <dbReference type="NCBI Taxonomy" id="29817"/>
    <lineage>
        <taxon>Eukaryota</taxon>
        <taxon>Viridiplantae</taxon>
        <taxon>Streptophyta</taxon>
        <taxon>Embryophyta</taxon>
        <taxon>Tracheophyta</taxon>
        <taxon>Spermatophyta</taxon>
        <taxon>Magnoliopsida</taxon>
        <taxon>Liliopsida</taxon>
        <taxon>Asparagales</taxon>
        <taxon>Iridaceae</taxon>
        <taxon>Iridoideae</taxon>
        <taxon>Irideae</taxon>
        <taxon>Iris</taxon>
    </lineage>
</organism>
<comment type="domain">
    <text evidence="11">The RING-type zinc finger domain is responsible for E3 ligase activity.</text>
</comment>
<keyword evidence="11" id="KW-0256">Endoplasmic reticulum</keyword>
<evidence type="ECO:0000256" key="8">
    <source>
        <dbReference type="ARBA" id="ARBA00022833"/>
    </source>
</evidence>
<dbReference type="InterPro" id="IPR013083">
    <property type="entry name" value="Znf_RING/FYVE/PHD"/>
</dbReference>
<dbReference type="InterPro" id="IPR018957">
    <property type="entry name" value="Znf_C3HC4_RING-type"/>
</dbReference>
<evidence type="ECO:0000256" key="11">
    <source>
        <dbReference type="RuleBase" id="RU369090"/>
    </source>
</evidence>
<keyword evidence="8 11" id="KW-0862">Zinc</keyword>
<comment type="subcellular location">
    <subcellularLocation>
        <location evidence="2">Endomembrane system</location>
    </subcellularLocation>
    <subcellularLocation>
        <location evidence="11">Endoplasmic reticulum membrane</location>
        <topology evidence="11">Single-pass type IV membrane protein</topology>
    </subcellularLocation>
</comment>
<evidence type="ECO:0000256" key="1">
    <source>
        <dbReference type="ARBA" id="ARBA00000900"/>
    </source>
</evidence>
<evidence type="ECO:0000256" key="4">
    <source>
        <dbReference type="ARBA" id="ARBA00022679"/>
    </source>
</evidence>
<evidence type="ECO:0000256" key="10">
    <source>
        <dbReference type="PROSITE-ProRule" id="PRU00175"/>
    </source>
</evidence>
<dbReference type="SUPFAM" id="SSF57850">
    <property type="entry name" value="RING/U-box"/>
    <property type="match status" value="1"/>
</dbReference>
<keyword evidence="5 11" id="KW-0479">Metal-binding</keyword>
<evidence type="ECO:0000256" key="5">
    <source>
        <dbReference type="ARBA" id="ARBA00022723"/>
    </source>
</evidence>
<evidence type="ECO:0000313" key="15">
    <source>
        <dbReference type="Proteomes" id="UP001140949"/>
    </source>
</evidence>
<dbReference type="SMART" id="SM00184">
    <property type="entry name" value="RING"/>
    <property type="match status" value="1"/>
</dbReference>
<dbReference type="GO" id="GO:0005789">
    <property type="term" value="C:endoplasmic reticulum membrane"/>
    <property type="evidence" value="ECO:0007669"/>
    <property type="project" value="UniProtKB-SubCell"/>
</dbReference>